<dbReference type="InterPro" id="IPR010980">
    <property type="entry name" value="Cyt_c/b562"/>
</dbReference>
<keyword evidence="5" id="KW-0408">Iron</keyword>
<feature type="signal peptide" evidence="6">
    <location>
        <begin position="1"/>
        <end position="23"/>
    </location>
</feature>
<keyword evidence="6" id="KW-0732">Signal</keyword>
<reference evidence="7 8" key="1">
    <citation type="submission" date="2023-07" db="EMBL/GenBank/DDBJ databases">
        <title>Genomic Encyclopedia of Type Strains, Phase IV (KMG-IV): sequencing the most valuable type-strain genomes for metagenomic binning, comparative biology and taxonomic classification.</title>
        <authorList>
            <person name="Goeker M."/>
        </authorList>
    </citation>
    <scope>NUCLEOTIDE SEQUENCE [LARGE SCALE GENOMIC DNA]</scope>
    <source>
        <strain evidence="7 8">DSM 18695</strain>
    </source>
</reference>
<evidence type="ECO:0000256" key="4">
    <source>
        <dbReference type="ARBA" id="ARBA00022982"/>
    </source>
</evidence>
<feature type="chain" id="PRO_5046156661" evidence="6">
    <location>
        <begin position="24"/>
        <end position="152"/>
    </location>
</feature>
<dbReference type="EMBL" id="JAUSVS010000003">
    <property type="protein sequence ID" value="MDQ0464247.1"/>
    <property type="molecule type" value="Genomic_DNA"/>
</dbReference>
<keyword evidence="3" id="KW-0479">Metal-binding</keyword>
<keyword evidence="2" id="KW-0349">Heme</keyword>
<dbReference type="Gene3D" id="1.20.120.10">
    <property type="entry name" value="Cytochrome c/b562"/>
    <property type="match status" value="1"/>
</dbReference>
<accession>A0ABU0IQF5</accession>
<evidence type="ECO:0000256" key="1">
    <source>
        <dbReference type="ARBA" id="ARBA00022448"/>
    </source>
</evidence>
<dbReference type="Proteomes" id="UP001228905">
    <property type="component" value="Unassembled WGS sequence"/>
</dbReference>
<sequence length="152" mass="15075">MKIVVSAVLAAGVALAVAGTSYAALDAAAVIKTRQDGMKGQGGALKGLGQGLGSGASAADLKVFSAKLVASSAQVGGWFPKGSGPESGVKTHAKSEIWSDAAGFATARTNFATQAGKLDAAVASGDMDAIKAQFGATRLACKACHDKYKAED</sequence>
<name>A0ABU0IQF5_9CAUL</name>
<dbReference type="RefSeq" id="WP_307348780.1">
    <property type="nucleotide sequence ID" value="NZ_JAUSVS010000003.1"/>
</dbReference>
<evidence type="ECO:0000313" key="8">
    <source>
        <dbReference type="Proteomes" id="UP001228905"/>
    </source>
</evidence>
<evidence type="ECO:0000256" key="2">
    <source>
        <dbReference type="ARBA" id="ARBA00022617"/>
    </source>
</evidence>
<keyword evidence="1" id="KW-0813">Transport</keyword>
<dbReference type="PIRSF" id="PIRSF000027">
    <property type="entry name" value="Cytc_c_prime"/>
    <property type="match status" value="1"/>
</dbReference>
<dbReference type="InterPro" id="IPR012127">
    <property type="entry name" value="Cyt_c_prime"/>
</dbReference>
<keyword evidence="8" id="KW-1185">Reference proteome</keyword>
<dbReference type="SUPFAM" id="SSF47175">
    <property type="entry name" value="Cytochromes"/>
    <property type="match status" value="1"/>
</dbReference>
<evidence type="ECO:0000256" key="6">
    <source>
        <dbReference type="SAM" id="SignalP"/>
    </source>
</evidence>
<gene>
    <name evidence="7" type="ORF">QO010_002028</name>
</gene>
<organism evidence="7 8">
    <name type="scientific">Caulobacter ginsengisoli</name>
    <dbReference type="NCBI Taxonomy" id="400775"/>
    <lineage>
        <taxon>Bacteria</taxon>
        <taxon>Pseudomonadati</taxon>
        <taxon>Pseudomonadota</taxon>
        <taxon>Alphaproteobacteria</taxon>
        <taxon>Caulobacterales</taxon>
        <taxon>Caulobacteraceae</taxon>
        <taxon>Caulobacter</taxon>
    </lineage>
</organism>
<evidence type="ECO:0000256" key="5">
    <source>
        <dbReference type="ARBA" id="ARBA00023004"/>
    </source>
</evidence>
<dbReference type="PROSITE" id="PS51009">
    <property type="entry name" value="CYTCII"/>
    <property type="match status" value="1"/>
</dbReference>
<comment type="caution">
    <text evidence="7">The sequence shown here is derived from an EMBL/GenBank/DDBJ whole genome shotgun (WGS) entry which is preliminary data.</text>
</comment>
<keyword evidence="4" id="KW-0249">Electron transport</keyword>
<dbReference type="Pfam" id="PF01322">
    <property type="entry name" value="Cytochrom_C_2"/>
    <property type="match status" value="1"/>
</dbReference>
<dbReference type="InterPro" id="IPR002321">
    <property type="entry name" value="Cyt_c_II"/>
</dbReference>
<evidence type="ECO:0000313" key="7">
    <source>
        <dbReference type="EMBL" id="MDQ0464247.1"/>
    </source>
</evidence>
<protein>
    <submittedName>
        <fullName evidence="7">Cytochrome c556</fullName>
    </submittedName>
</protein>
<evidence type="ECO:0000256" key="3">
    <source>
        <dbReference type="ARBA" id="ARBA00022723"/>
    </source>
</evidence>
<proteinExistence type="predicted"/>